<dbReference type="RefSeq" id="WP_163567214.1">
    <property type="nucleotide sequence ID" value="NZ_BAAANY010000036.1"/>
</dbReference>
<organism evidence="4 5">
    <name type="scientific">Fodinicola feengrottensis</name>
    <dbReference type="NCBI Taxonomy" id="435914"/>
    <lineage>
        <taxon>Bacteria</taxon>
        <taxon>Bacillati</taxon>
        <taxon>Actinomycetota</taxon>
        <taxon>Actinomycetes</taxon>
        <taxon>Mycobacteriales</taxon>
        <taxon>Fodinicola</taxon>
    </lineage>
</organism>
<dbReference type="InterPro" id="IPR000182">
    <property type="entry name" value="GNAT_dom"/>
</dbReference>
<dbReference type="PANTHER" id="PTHR43877">
    <property type="entry name" value="AMINOALKYLPHOSPHONATE N-ACETYLTRANSFERASE-RELATED-RELATED"/>
    <property type="match status" value="1"/>
</dbReference>
<gene>
    <name evidence="4" type="ORF">GCM10009765_69300</name>
</gene>
<evidence type="ECO:0000259" key="3">
    <source>
        <dbReference type="PROSITE" id="PS51186"/>
    </source>
</evidence>
<dbReference type="Proteomes" id="UP001500618">
    <property type="component" value="Unassembled WGS sequence"/>
</dbReference>
<keyword evidence="2" id="KW-0012">Acyltransferase</keyword>
<dbReference type="CDD" id="cd04301">
    <property type="entry name" value="NAT_SF"/>
    <property type="match status" value="1"/>
</dbReference>
<accession>A0ABN2IR81</accession>
<reference evidence="4 5" key="1">
    <citation type="journal article" date="2019" name="Int. J. Syst. Evol. Microbiol.">
        <title>The Global Catalogue of Microorganisms (GCM) 10K type strain sequencing project: providing services to taxonomists for standard genome sequencing and annotation.</title>
        <authorList>
            <consortium name="The Broad Institute Genomics Platform"/>
            <consortium name="The Broad Institute Genome Sequencing Center for Infectious Disease"/>
            <person name="Wu L."/>
            <person name="Ma J."/>
        </authorList>
    </citation>
    <scope>NUCLEOTIDE SEQUENCE [LARGE SCALE GENOMIC DNA]</scope>
    <source>
        <strain evidence="4 5">JCM 14718</strain>
    </source>
</reference>
<dbReference type="EMBL" id="BAAANY010000036">
    <property type="protein sequence ID" value="GAA1710122.1"/>
    <property type="molecule type" value="Genomic_DNA"/>
</dbReference>
<dbReference type="PROSITE" id="PS51186">
    <property type="entry name" value="GNAT"/>
    <property type="match status" value="1"/>
</dbReference>
<dbReference type="Gene3D" id="3.40.630.30">
    <property type="match status" value="1"/>
</dbReference>
<keyword evidence="1" id="KW-0808">Transferase</keyword>
<evidence type="ECO:0000256" key="2">
    <source>
        <dbReference type="ARBA" id="ARBA00023315"/>
    </source>
</evidence>
<sequence>MEIVLRFAAIASDVAIARRPLSRAAVGRPLPAHRSRYEALLRDPDRHVVIVEDDAGDPAGMGVLAEDRTGPLHDLPAARLSHVVVERHRRGQGAGRSLIGAAAAFAEQIGAEHVVAGVVPASREGNRFFARLGFVPLAIHRVASLSLLRRNLAVPEMTIDFKVGEHREPDAGVA</sequence>
<keyword evidence="5" id="KW-1185">Reference proteome</keyword>
<name>A0ABN2IR81_9ACTN</name>
<protein>
    <recommendedName>
        <fullName evidence="3">N-acetyltransferase domain-containing protein</fullName>
    </recommendedName>
</protein>
<dbReference type="InterPro" id="IPR016181">
    <property type="entry name" value="Acyl_CoA_acyltransferase"/>
</dbReference>
<dbReference type="SUPFAM" id="SSF55729">
    <property type="entry name" value="Acyl-CoA N-acyltransferases (Nat)"/>
    <property type="match status" value="1"/>
</dbReference>
<evidence type="ECO:0000313" key="5">
    <source>
        <dbReference type="Proteomes" id="UP001500618"/>
    </source>
</evidence>
<dbReference type="Pfam" id="PF00583">
    <property type="entry name" value="Acetyltransf_1"/>
    <property type="match status" value="1"/>
</dbReference>
<evidence type="ECO:0000256" key="1">
    <source>
        <dbReference type="ARBA" id="ARBA00022679"/>
    </source>
</evidence>
<evidence type="ECO:0000313" key="4">
    <source>
        <dbReference type="EMBL" id="GAA1710122.1"/>
    </source>
</evidence>
<feature type="domain" description="N-acetyltransferase" evidence="3">
    <location>
        <begin position="5"/>
        <end position="153"/>
    </location>
</feature>
<comment type="caution">
    <text evidence="4">The sequence shown here is derived from an EMBL/GenBank/DDBJ whole genome shotgun (WGS) entry which is preliminary data.</text>
</comment>
<proteinExistence type="predicted"/>
<dbReference type="InterPro" id="IPR050832">
    <property type="entry name" value="Bact_Acetyltransf"/>
</dbReference>